<proteinExistence type="predicted"/>
<dbReference type="PANTHER" id="PTHR11103">
    <property type="entry name" value="SLR1189 PROTEIN"/>
    <property type="match status" value="1"/>
</dbReference>
<evidence type="ECO:0000313" key="11">
    <source>
        <dbReference type="Proteomes" id="UP001319827"/>
    </source>
</evidence>
<dbReference type="NCBIfam" id="NF006396">
    <property type="entry name" value="PRK08645.1"/>
    <property type="match status" value="1"/>
</dbReference>
<dbReference type="Pfam" id="PF02574">
    <property type="entry name" value="S-methyl_trans"/>
    <property type="match status" value="1"/>
</dbReference>
<dbReference type="InterPro" id="IPR003171">
    <property type="entry name" value="Mehydrof_redctse-like"/>
</dbReference>
<keyword evidence="8" id="KW-0479">Metal-binding</keyword>
<comment type="cofactor">
    <cofactor evidence="8">
        <name>Zn(2+)</name>
        <dbReference type="ChEBI" id="CHEBI:29105"/>
    </cofactor>
</comment>
<keyword evidence="4" id="KW-0285">Flavoprotein</keyword>
<evidence type="ECO:0000256" key="6">
    <source>
        <dbReference type="ARBA" id="ARBA00022827"/>
    </source>
</evidence>
<dbReference type="SUPFAM" id="SSF51730">
    <property type="entry name" value="FAD-linked oxidoreductase"/>
    <property type="match status" value="1"/>
</dbReference>
<reference evidence="10 11" key="2">
    <citation type="journal article" date="2021" name="Int. J. Syst. Evol. Microbiol.">
        <title>Isolation and Polyphasic Characterization of Desulfuromonas versatilis sp. Nov., an Electrogenic Bacteria Capable of Versatile Metabolism Isolated from a Graphene Oxide-Reducing Enrichment Culture.</title>
        <authorList>
            <person name="Xie L."/>
            <person name="Yoshida N."/>
            <person name="Ishii S."/>
            <person name="Meng L."/>
        </authorList>
    </citation>
    <scope>NUCLEOTIDE SEQUENCE [LARGE SCALE GENOMIC DNA]</scope>
    <source>
        <strain evidence="10 11">NIT-T3</strain>
    </source>
</reference>
<evidence type="ECO:0000256" key="4">
    <source>
        <dbReference type="ARBA" id="ARBA00022630"/>
    </source>
</evidence>
<evidence type="ECO:0000256" key="8">
    <source>
        <dbReference type="PROSITE-ProRule" id="PRU00333"/>
    </source>
</evidence>
<protein>
    <submittedName>
        <fullName evidence="10">Bifunctional homocysteine S-methyltransferase/methylenetetrahydrofolate reductase</fullName>
    </submittedName>
</protein>
<dbReference type="PROSITE" id="PS50970">
    <property type="entry name" value="HCY"/>
    <property type="match status" value="1"/>
</dbReference>
<dbReference type="CDD" id="cd00537">
    <property type="entry name" value="MTHFR"/>
    <property type="match status" value="1"/>
</dbReference>
<evidence type="ECO:0000256" key="3">
    <source>
        <dbReference type="ARBA" id="ARBA00022603"/>
    </source>
</evidence>
<keyword evidence="3 8" id="KW-0489">Methyltransferase</keyword>
<dbReference type="SUPFAM" id="SSF82282">
    <property type="entry name" value="Homocysteine S-methyltransferase"/>
    <property type="match status" value="1"/>
</dbReference>
<dbReference type="InterPro" id="IPR003726">
    <property type="entry name" value="HCY_dom"/>
</dbReference>
<dbReference type="Gene3D" id="3.20.20.330">
    <property type="entry name" value="Homocysteine-binding-like domain"/>
    <property type="match status" value="1"/>
</dbReference>
<dbReference type="PANTHER" id="PTHR11103:SF18">
    <property type="entry name" value="SLR1189 PROTEIN"/>
    <property type="match status" value="1"/>
</dbReference>
<name>A0ABM8HP31_9BACT</name>
<dbReference type="RefSeq" id="WP_221250839.1">
    <property type="nucleotide sequence ID" value="NZ_AP024355.1"/>
</dbReference>
<feature type="binding site" evidence="8">
    <location>
        <position position="277"/>
    </location>
    <ligand>
        <name>Zn(2+)</name>
        <dbReference type="ChEBI" id="CHEBI:29105"/>
    </ligand>
</feature>
<keyword evidence="6" id="KW-0274">FAD</keyword>
<evidence type="ECO:0000256" key="1">
    <source>
        <dbReference type="ARBA" id="ARBA00001974"/>
    </source>
</evidence>
<comment type="pathway">
    <text evidence="2">One-carbon metabolism; tetrahydrofolate interconversion.</text>
</comment>
<gene>
    <name evidence="10" type="primary">metF-2</name>
    <name evidence="10" type="ORF">DESUT3_04310</name>
</gene>
<evidence type="ECO:0000256" key="7">
    <source>
        <dbReference type="ARBA" id="ARBA00023002"/>
    </source>
</evidence>
<keyword evidence="5 8" id="KW-0808">Transferase</keyword>
<dbReference type="Pfam" id="PF02219">
    <property type="entry name" value="MTHFR"/>
    <property type="match status" value="1"/>
</dbReference>
<feature type="binding site" evidence="8">
    <location>
        <position position="278"/>
    </location>
    <ligand>
        <name>Zn(2+)</name>
        <dbReference type="ChEBI" id="CHEBI:29105"/>
    </ligand>
</feature>
<dbReference type="Proteomes" id="UP001319827">
    <property type="component" value="Chromosome"/>
</dbReference>
<reference evidence="10 11" key="1">
    <citation type="journal article" date="2016" name="C (Basel)">
        <title>Selective Growth of and Electricity Production by Marine Exoelectrogenic Bacteria in Self-Aggregated Hydrogel of Microbially Reduced Graphene Oxide.</title>
        <authorList>
            <person name="Yoshida N."/>
            <person name="Goto Y."/>
            <person name="Miyata Y."/>
        </authorList>
    </citation>
    <scope>NUCLEOTIDE SEQUENCE [LARGE SCALE GENOMIC DNA]</scope>
    <source>
        <strain evidence="10 11">NIT-T3</strain>
    </source>
</reference>
<comment type="cofactor">
    <cofactor evidence="1">
        <name>FAD</name>
        <dbReference type="ChEBI" id="CHEBI:57692"/>
    </cofactor>
</comment>
<dbReference type="Gene3D" id="3.20.20.220">
    <property type="match status" value="1"/>
</dbReference>
<evidence type="ECO:0000256" key="5">
    <source>
        <dbReference type="ARBA" id="ARBA00022679"/>
    </source>
</evidence>
<keyword evidence="7" id="KW-0560">Oxidoreductase</keyword>
<feature type="binding site" evidence="8">
    <location>
        <position position="212"/>
    </location>
    <ligand>
        <name>Zn(2+)</name>
        <dbReference type="ChEBI" id="CHEBI:29105"/>
    </ligand>
</feature>
<organism evidence="10 11">
    <name type="scientific">Desulfuromonas versatilis</name>
    <dbReference type="NCBI Taxonomy" id="2802975"/>
    <lineage>
        <taxon>Bacteria</taxon>
        <taxon>Pseudomonadati</taxon>
        <taxon>Thermodesulfobacteriota</taxon>
        <taxon>Desulfuromonadia</taxon>
        <taxon>Desulfuromonadales</taxon>
        <taxon>Desulfuromonadaceae</taxon>
        <taxon>Desulfuromonas</taxon>
    </lineage>
</organism>
<keyword evidence="11" id="KW-1185">Reference proteome</keyword>
<dbReference type="InterPro" id="IPR029041">
    <property type="entry name" value="FAD-linked_oxidoreductase-like"/>
</dbReference>
<evidence type="ECO:0000313" key="10">
    <source>
        <dbReference type="EMBL" id="BCR03362.1"/>
    </source>
</evidence>
<dbReference type="InterPro" id="IPR036589">
    <property type="entry name" value="HCY_dom_sf"/>
</dbReference>
<dbReference type="EMBL" id="AP024355">
    <property type="protein sequence ID" value="BCR03362.1"/>
    <property type="molecule type" value="Genomic_DNA"/>
</dbReference>
<feature type="domain" description="Hcy-binding" evidence="9">
    <location>
        <begin position="8"/>
        <end position="292"/>
    </location>
</feature>
<sequence>MTQSAHRGPRFLDRLAEQVIIGDGAMGTLLYSRGTPLDVNFEHLNLVKPELIREVHGEYLAAGAALVETNTFGANALNLGAVGLEGKVRAINEAGARLARQAAGPGRFVAGAVGPLIRPRGEAAEVPRSQRRAVFHEQMEALAEGGVDLFMLETFSSLEDLELVLDVARELGLPAVAQMAYLEGGRTREGVSAEIGARRLTEAGASVLGANCGSGPRELIQVLERMGAVSPLPLSAFPNSGFPQYLDGRYIYLATPEYFAAKGAEMVAAGAALVGGCCGTTPEHIRALAEALKGMRPAARKLHPVRGLTAVAEPVAAPAGVRPTFLDGWGKRPVVTVELDPPRGVDCEKVLAGARELAAAGVDAISLAENPLARIRMGNLALARVIQEQTGLEVIAHVTCRDRNLIGLHSELMGAHLLGLRNILAVTGDPVSVGGESGATSVFDLNSVGLLELLSALNAGKSLLGAELGGRTQFLLGAAFNPNLPSMTGQLNRLRKKIAAGARFVQTQPIYSERILQQLIEQTDPLEIPVLVGVLPLVSERNAEFLHNEVPGITLPEEVRRRMKGKSGEEGVREGMAIARELVEAGRGKVGGWYLMPPFGKVGLARELVEFIRGAAP</sequence>
<evidence type="ECO:0000259" key="9">
    <source>
        <dbReference type="PROSITE" id="PS50970"/>
    </source>
</evidence>
<keyword evidence="8" id="KW-0862">Zinc</keyword>
<accession>A0ABM8HP31</accession>
<evidence type="ECO:0000256" key="2">
    <source>
        <dbReference type="ARBA" id="ARBA00004777"/>
    </source>
</evidence>